<dbReference type="PRINTS" id="PR00773">
    <property type="entry name" value="GRPEPROTEIN"/>
</dbReference>
<comment type="similarity">
    <text evidence="1 3 4">Belongs to the GrpE family.</text>
</comment>
<dbReference type="GO" id="GO:0000774">
    <property type="term" value="F:adenyl-nucleotide exchange factor activity"/>
    <property type="evidence" value="ECO:0007669"/>
    <property type="project" value="InterPro"/>
</dbReference>
<dbReference type="SUPFAM" id="SSF58014">
    <property type="entry name" value="Coiled-coil domain of nucleotide exchange factor GrpE"/>
    <property type="match status" value="1"/>
</dbReference>
<evidence type="ECO:0000256" key="2">
    <source>
        <dbReference type="ARBA" id="ARBA00023186"/>
    </source>
</evidence>
<dbReference type="GO" id="GO:0051087">
    <property type="term" value="F:protein-folding chaperone binding"/>
    <property type="evidence" value="ECO:0007669"/>
    <property type="project" value="InterPro"/>
</dbReference>
<organism evidence="6 7">
    <name type="scientific">Candidatus Berkelbacteria bacterium Licking1014_7</name>
    <dbReference type="NCBI Taxonomy" id="2017147"/>
    <lineage>
        <taxon>Bacteria</taxon>
        <taxon>Candidatus Berkelbacteria</taxon>
    </lineage>
</organism>
<evidence type="ECO:0000256" key="4">
    <source>
        <dbReference type="RuleBase" id="RU004478"/>
    </source>
</evidence>
<dbReference type="PANTHER" id="PTHR21237:SF23">
    <property type="entry name" value="GRPE PROTEIN HOMOLOG, MITOCHONDRIAL"/>
    <property type="match status" value="1"/>
</dbReference>
<dbReference type="HAMAP" id="MF_01151">
    <property type="entry name" value="GrpE"/>
    <property type="match status" value="1"/>
</dbReference>
<proteinExistence type="inferred from homology"/>
<name>A0A554LIL5_9BACT</name>
<dbReference type="Gene3D" id="2.30.22.10">
    <property type="entry name" value="Head domain of nucleotide exchange factor GrpE"/>
    <property type="match status" value="1"/>
</dbReference>
<gene>
    <name evidence="3" type="primary">grpE</name>
    <name evidence="6" type="ORF">CEN89_512</name>
</gene>
<dbReference type="InterPro" id="IPR009012">
    <property type="entry name" value="GrpE_head"/>
</dbReference>
<comment type="function">
    <text evidence="3">Participates actively in the response to hyperosmotic and heat shock by preventing the aggregation of stress-denatured proteins, in association with DnaK and GrpE. It is the nucleotide exchange factor for DnaK and may function as a thermosensor. Unfolded proteins bind initially to DnaJ; upon interaction with the DnaJ-bound protein, DnaK hydrolyzes its bound ATP, resulting in the formation of a stable complex. GrpE releases ADP from DnaK; ATP binding to DnaK triggers the release of the substrate protein, thus completing the reaction cycle. Several rounds of ATP-dependent interactions between DnaJ, DnaK and GrpE are required for fully efficient folding.</text>
</comment>
<dbReference type="Proteomes" id="UP000315689">
    <property type="component" value="Unassembled WGS sequence"/>
</dbReference>
<dbReference type="InterPro" id="IPR000740">
    <property type="entry name" value="GrpE"/>
</dbReference>
<dbReference type="PANTHER" id="PTHR21237">
    <property type="entry name" value="GRPE PROTEIN"/>
    <property type="match status" value="1"/>
</dbReference>
<sequence length="159" mass="18197">MQKSKSKNTNQNAKIIKLNLQIQELTNLLQRKQADFENFQKRAEREKQEFVKFSNESLILELLPVLDNLHRSLAQIPDQKNPLFAGVMLVKKQFVEVLERAGVSKIKVNPGDDFNPAFHQAVLQEENKKYSSGKIIGVSENGYILNNRVLRPVKVKVGK</sequence>
<dbReference type="InterPro" id="IPR013805">
    <property type="entry name" value="GrpE_CC"/>
</dbReference>
<dbReference type="Gene3D" id="3.90.20.20">
    <property type="match status" value="1"/>
</dbReference>
<comment type="caution">
    <text evidence="6">The sequence shown here is derived from an EMBL/GenBank/DDBJ whole genome shotgun (WGS) entry which is preliminary data.</text>
</comment>
<feature type="coiled-coil region" evidence="5">
    <location>
        <begin position="8"/>
        <end position="56"/>
    </location>
</feature>
<dbReference type="CDD" id="cd00446">
    <property type="entry name" value="GrpE"/>
    <property type="match status" value="1"/>
</dbReference>
<evidence type="ECO:0000256" key="1">
    <source>
        <dbReference type="ARBA" id="ARBA00009054"/>
    </source>
</evidence>
<comment type="subunit">
    <text evidence="3">Homodimer.</text>
</comment>
<dbReference type="GO" id="GO:0042803">
    <property type="term" value="F:protein homodimerization activity"/>
    <property type="evidence" value="ECO:0007669"/>
    <property type="project" value="InterPro"/>
</dbReference>
<evidence type="ECO:0000256" key="3">
    <source>
        <dbReference type="HAMAP-Rule" id="MF_01151"/>
    </source>
</evidence>
<keyword evidence="2 3" id="KW-0143">Chaperone</keyword>
<dbReference type="GO" id="GO:0005737">
    <property type="term" value="C:cytoplasm"/>
    <property type="evidence" value="ECO:0007669"/>
    <property type="project" value="UniProtKB-SubCell"/>
</dbReference>
<evidence type="ECO:0000313" key="6">
    <source>
        <dbReference type="EMBL" id="TSC92726.1"/>
    </source>
</evidence>
<keyword evidence="3" id="KW-0346">Stress response</keyword>
<evidence type="ECO:0000313" key="7">
    <source>
        <dbReference type="Proteomes" id="UP000315689"/>
    </source>
</evidence>
<dbReference type="GO" id="GO:0051082">
    <property type="term" value="F:unfolded protein binding"/>
    <property type="evidence" value="ECO:0007669"/>
    <property type="project" value="TreeGrafter"/>
</dbReference>
<dbReference type="Pfam" id="PF01025">
    <property type="entry name" value="GrpE"/>
    <property type="match status" value="1"/>
</dbReference>
<evidence type="ECO:0000256" key="5">
    <source>
        <dbReference type="SAM" id="Coils"/>
    </source>
</evidence>
<dbReference type="GO" id="GO:0006457">
    <property type="term" value="P:protein folding"/>
    <property type="evidence" value="ECO:0007669"/>
    <property type="project" value="InterPro"/>
</dbReference>
<reference evidence="6 7" key="1">
    <citation type="submission" date="2017-07" db="EMBL/GenBank/DDBJ databases">
        <title>Mechanisms for carbon and nitrogen cycling indicate functional differentiation within the Candidate Phyla Radiation.</title>
        <authorList>
            <person name="Danczak R.E."/>
            <person name="Johnston M.D."/>
            <person name="Kenah C."/>
            <person name="Slattery M."/>
            <person name="Wrighton K.C."/>
            <person name="Wilkins M.J."/>
        </authorList>
    </citation>
    <scope>NUCLEOTIDE SEQUENCE [LARGE SCALE GENOMIC DNA]</scope>
    <source>
        <strain evidence="6">Licking1014_7</strain>
    </source>
</reference>
<keyword evidence="5" id="KW-0175">Coiled coil</keyword>
<keyword evidence="3" id="KW-0963">Cytoplasm</keyword>
<dbReference type="AlphaFoldDB" id="A0A554LIL5"/>
<dbReference type="EMBL" id="VMGK01000015">
    <property type="protein sequence ID" value="TSC92726.1"/>
    <property type="molecule type" value="Genomic_DNA"/>
</dbReference>
<dbReference type="SUPFAM" id="SSF51064">
    <property type="entry name" value="Head domain of nucleotide exchange factor GrpE"/>
    <property type="match status" value="1"/>
</dbReference>
<accession>A0A554LIL5</accession>
<protein>
    <recommendedName>
        <fullName evidence="3">Protein GrpE</fullName>
    </recommendedName>
    <alternativeName>
        <fullName evidence="3">HSP-70 cofactor</fullName>
    </alternativeName>
</protein>
<comment type="subcellular location">
    <subcellularLocation>
        <location evidence="3">Cytoplasm</location>
    </subcellularLocation>
</comment>